<dbReference type="EMBL" id="NPBH01000058">
    <property type="protein sequence ID" value="PAE07104.1"/>
    <property type="molecule type" value="Genomic_DNA"/>
</dbReference>
<dbReference type="Proteomes" id="UP000216475">
    <property type="component" value="Unassembled WGS sequence"/>
</dbReference>
<organism evidence="2 3">
    <name type="scientific">Terribacillus saccharophilus</name>
    <dbReference type="NCBI Taxonomy" id="361277"/>
    <lineage>
        <taxon>Bacteria</taxon>
        <taxon>Bacillati</taxon>
        <taxon>Bacillota</taxon>
        <taxon>Bacilli</taxon>
        <taxon>Bacillales</taxon>
        <taxon>Bacillaceae</taxon>
        <taxon>Terribacillus</taxon>
    </lineage>
</organism>
<dbReference type="InterPro" id="IPR050982">
    <property type="entry name" value="Auxin_biosynth/cation_transpt"/>
</dbReference>
<proteinExistence type="predicted"/>
<accession>A0A268HB69</accession>
<dbReference type="PRINTS" id="PR00368">
    <property type="entry name" value="FADPNR"/>
</dbReference>
<evidence type="ECO:0000313" key="2">
    <source>
        <dbReference type="EMBL" id="PAE07104.1"/>
    </source>
</evidence>
<dbReference type="PANTHER" id="PTHR43539:SF78">
    <property type="entry name" value="FLAVIN-CONTAINING MONOOXYGENASE"/>
    <property type="match status" value="1"/>
</dbReference>
<keyword evidence="1" id="KW-0560">Oxidoreductase</keyword>
<comment type="caution">
    <text evidence="2">The sequence shown here is derived from an EMBL/GenBank/DDBJ whole genome shotgun (WGS) entry which is preliminary data.</text>
</comment>
<protein>
    <submittedName>
        <fullName evidence="2">Flavoprotein</fullName>
    </submittedName>
</protein>
<evidence type="ECO:0000313" key="3">
    <source>
        <dbReference type="Proteomes" id="UP000216475"/>
    </source>
</evidence>
<dbReference type="PANTHER" id="PTHR43539">
    <property type="entry name" value="FLAVIN-BINDING MONOOXYGENASE-LIKE PROTEIN (AFU_ORTHOLOGUE AFUA_4G09220)"/>
    <property type="match status" value="1"/>
</dbReference>
<dbReference type="Pfam" id="PF13738">
    <property type="entry name" value="Pyr_redox_3"/>
    <property type="match status" value="1"/>
</dbReference>
<dbReference type="PRINTS" id="PR00411">
    <property type="entry name" value="PNDRDTASEI"/>
</dbReference>
<gene>
    <name evidence="2" type="ORF">CHI12_13075</name>
</gene>
<dbReference type="Gene3D" id="3.50.50.60">
    <property type="entry name" value="FAD/NAD(P)-binding domain"/>
    <property type="match status" value="1"/>
</dbReference>
<reference evidence="2 3" key="1">
    <citation type="submission" date="2017-07" db="EMBL/GenBank/DDBJ databases">
        <title>Isolation and whole genome analysis of endospore-forming bacteria from heroin.</title>
        <authorList>
            <person name="Kalinowski J."/>
            <person name="Ahrens B."/>
            <person name="Al-Dilaimi A."/>
            <person name="Winkler A."/>
            <person name="Wibberg D."/>
            <person name="Schleenbecker U."/>
            <person name="Ruckert C."/>
            <person name="Wolfel R."/>
            <person name="Grass G."/>
        </authorList>
    </citation>
    <scope>NUCLEOTIDE SEQUENCE [LARGE SCALE GENOMIC DNA]</scope>
    <source>
        <strain evidence="2 3">7509</strain>
    </source>
</reference>
<dbReference type="SUPFAM" id="SSF51905">
    <property type="entry name" value="FAD/NAD(P)-binding domain"/>
    <property type="match status" value="1"/>
</dbReference>
<name>A0A268HB69_9BACI</name>
<dbReference type="GO" id="GO:0050660">
    <property type="term" value="F:flavin adenine dinucleotide binding"/>
    <property type="evidence" value="ECO:0007669"/>
    <property type="project" value="TreeGrafter"/>
</dbReference>
<sequence>MSNQLPVVIIGAGPVGLAAAAHLVEYDLPFVILEKGESVGSNILEWGHVQLFSPWEYNTNQAATKLLSKTEWQHPDKDKLPTGQELVKEYLKPLSQLQVMQENIRFNSEVVAVTKDGADKLKSDNRNERAFVVHYKKESKSEKIRASAIIDASGTWQNPNPPYADGVWLDASNKDSVHTNIPAVQQQQEVFKDKHTVVIGSGHSALNTLLSLAELKENHPTTKISWILRRESPVSAFGGEEQDQLAARGALGSIAHKLVDQGVIDVFAPFNVEAIDYDGSNYTLSSKEGNVASSVDEIVVNTGARPDFSFLREVRYEIDPIVESTPALAPLIDPNLHSCGTVRPHGEEELRHPEKNFYVAGVKSYGRAPTFLLATGYEQVRSIVAYIAGDVESAKQVKLKLPETGVCKTNIVNAKQQSCCGC</sequence>
<dbReference type="RefSeq" id="WP_095271472.1">
    <property type="nucleotide sequence ID" value="NZ_NPBH01000058.1"/>
</dbReference>
<evidence type="ECO:0000256" key="1">
    <source>
        <dbReference type="ARBA" id="ARBA00023002"/>
    </source>
</evidence>
<dbReference type="GO" id="GO:0004497">
    <property type="term" value="F:monooxygenase activity"/>
    <property type="evidence" value="ECO:0007669"/>
    <property type="project" value="TreeGrafter"/>
</dbReference>
<dbReference type="AlphaFoldDB" id="A0A268HB69"/>
<dbReference type="InterPro" id="IPR036188">
    <property type="entry name" value="FAD/NAD-bd_sf"/>
</dbReference>